<reference evidence="1 3" key="1">
    <citation type="journal article" date="2019" name="Nat. Med.">
        <title>A library of human gut bacterial isolates paired with longitudinal multiomics data enables mechanistic microbiome research.</title>
        <authorList>
            <person name="Poyet M."/>
            <person name="Groussin M."/>
            <person name="Gibbons S.M."/>
            <person name="Avila-Pacheco J."/>
            <person name="Jiang X."/>
            <person name="Kearney S.M."/>
            <person name="Perrotta A.R."/>
            <person name="Berdy B."/>
            <person name="Zhao S."/>
            <person name="Lieberman T.D."/>
            <person name="Swanson P.K."/>
            <person name="Smith M."/>
            <person name="Roesemann S."/>
            <person name="Alexander J.E."/>
            <person name="Rich S.A."/>
            <person name="Livny J."/>
            <person name="Vlamakis H."/>
            <person name="Clish C."/>
            <person name="Bullock K."/>
            <person name="Deik A."/>
            <person name="Scott J."/>
            <person name="Pierce K.A."/>
            <person name="Xavier R.J."/>
            <person name="Alm E.J."/>
        </authorList>
    </citation>
    <scope>NUCLEOTIDE SEQUENCE [LARGE SCALE GENOMIC DNA]</scope>
    <source>
        <strain evidence="1 3">BIOML-A1</strain>
    </source>
</reference>
<dbReference type="EMBL" id="VVND01000042">
    <property type="protein sequence ID" value="KAA3157617.1"/>
    <property type="molecule type" value="Genomic_DNA"/>
</dbReference>
<dbReference type="EMBL" id="JAWDES010000005">
    <property type="protein sequence ID" value="MDU0259863.1"/>
    <property type="molecule type" value="Genomic_DNA"/>
</dbReference>
<protein>
    <submittedName>
        <fullName evidence="2">Uncharacterized protein</fullName>
    </submittedName>
</protein>
<keyword evidence="3" id="KW-1185">Reference proteome</keyword>
<accession>A0AAE4LKK4</accession>
<sequence>MKNQIFSFSLMSLVLGACTDDEKNTVWSAGGPSAKEGWDIFTGEGYRYGSSIIINANSSINAWFAAPGDFHNGEGDMMYKASGNTMYQLGSSVFAKSFELQQECVSIGIYCPNWSSSTKSMTLTLYKWDTDYTTTLASTPVNSRHFTSYGDNSRLQIFADKAADGSTKIPAGENTCGP</sequence>
<dbReference type="AlphaFoldDB" id="A0AAE4LKK4"/>
<evidence type="ECO:0000313" key="2">
    <source>
        <dbReference type="EMBL" id="MDU0259863.1"/>
    </source>
</evidence>
<dbReference type="PROSITE" id="PS51257">
    <property type="entry name" value="PROKAR_LIPOPROTEIN"/>
    <property type="match status" value="1"/>
</dbReference>
<evidence type="ECO:0000313" key="1">
    <source>
        <dbReference type="EMBL" id="KAA3157617.1"/>
    </source>
</evidence>
<dbReference type="Proteomes" id="UP000324870">
    <property type="component" value="Unassembled WGS sequence"/>
</dbReference>
<reference evidence="2" key="2">
    <citation type="submission" date="2023-10" db="EMBL/GenBank/DDBJ databases">
        <title>Genome Sequence of the Bacteria from From Gut Wall in Crohn's Disease.</title>
        <authorList>
            <person name="Rodriguez-Palacios A."/>
        </authorList>
    </citation>
    <scope>NUCLEOTIDE SEQUENCE</scope>
    <source>
        <strain evidence="2">CavFT-hAR58</strain>
    </source>
</reference>
<evidence type="ECO:0000313" key="3">
    <source>
        <dbReference type="Proteomes" id="UP000324870"/>
    </source>
</evidence>
<organism evidence="2 4">
    <name type="scientific">Alistipes finegoldii</name>
    <dbReference type="NCBI Taxonomy" id="214856"/>
    <lineage>
        <taxon>Bacteria</taxon>
        <taxon>Pseudomonadati</taxon>
        <taxon>Bacteroidota</taxon>
        <taxon>Bacteroidia</taxon>
        <taxon>Bacteroidales</taxon>
        <taxon>Rikenellaceae</taxon>
        <taxon>Alistipes</taxon>
    </lineage>
</organism>
<gene>
    <name evidence="1" type="ORF">F2A26_14305</name>
    <name evidence="2" type="ORF">RVH17_07020</name>
</gene>
<proteinExistence type="predicted"/>
<evidence type="ECO:0000313" key="4">
    <source>
        <dbReference type="Proteomes" id="UP001181347"/>
    </source>
</evidence>
<dbReference type="Proteomes" id="UP001181347">
    <property type="component" value="Unassembled WGS sequence"/>
</dbReference>
<comment type="caution">
    <text evidence="2">The sequence shown here is derived from an EMBL/GenBank/DDBJ whole genome shotgun (WGS) entry which is preliminary data.</text>
</comment>
<name>A0AAE4LKK4_9BACT</name>
<dbReference type="RefSeq" id="WP_130064043.1">
    <property type="nucleotide sequence ID" value="NZ_BAAFKU010000001.1"/>
</dbReference>